<evidence type="ECO:0000259" key="1">
    <source>
        <dbReference type="Pfam" id="PF01643"/>
    </source>
</evidence>
<keyword evidence="2" id="KW-0378">Hydrolase</keyword>
<dbReference type="Proteomes" id="UP000445309">
    <property type="component" value="Unassembled WGS sequence"/>
</dbReference>
<dbReference type="GO" id="GO:0016790">
    <property type="term" value="F:thiolester hydrolase activity"/>
    <property type="evidence" value="ECO:0007669"/>
    <property type="project" value="InterPro"/>
</dbReference>
<evidence type="ECO:0000313" key="3">
    <source>
        <dbReference type="Proteomes" id="UP000445309"/>
    </source>
</evidence>
<name>A0A6N4XSD3_9FLAO</name>
<organism evidence="2 3">
    <name type="scientific">Chryseobacterium fistulae</name>
    <dbReference type="NCBI Taxonomy" id="2675058"/>
    <lineage>
        <taxon>Bacteria</taxon>
        <taxon>Pseudomonadati</taxon>
        <taxon>Bacteroidota</taxon>
        <taxon>Flavobacteriia</taxon>
        <taxon>Flavobacteriales</taxon>
        <taxon>Weeksellaceae</taxon>
        <taxon>Chryseobacterium group</taxon>
        <taxon>Chryseobacterium</taxon>
    </lineage>
</organism>
<dbReference type="GO" id="GO:0006633">
    <property type="term" value="P:fatty acid biosynthetic process"/>
    <property type="evidence" value="ECO:0007669"/>
    <property type="project" value="InterPro"/>
</dbReference>
<sequence>MMNKIKGKKFIYLCIKGNFGTIMGLIYQKEIQVTEEHIDQNNHVNNVQYVHWVEEIAAAHWESVKHKTEFSTYAWMLLDHHIQYKKQVYLNDVITIKTYPIPPEGIKQPRKVEFYCNDQLVVDSHTLWVLVDIETQKIKRLEKDWLDVIM</sequence>
<proteinExistence type="predicted"/>
<dbReference type="InterPro" id="IPR029069">
    <property type="entry name" value="HotDog_dom_sf"/>
</dbReference>
<gene>
    <name evidence="2" type="primary">fadM</name>
    <name evidence="2" type="ORF">CHRY9393_03077</name>
</gene>
<dbReference type="Pfam" id="PF01643">
    <property type="entry name" value="Acyl-ACP_TE"/>
    <property type="match status" value="1"/>
</dbReference>
<dbReference type="SUPFAM" id="SSF54637">
    <property type="entry name" value="Thioesterase/thiol ester dehydrase-isomerase"/>
    <property type="match status" value="1"/>
</dbReference>
<reference evidence="2 3" key="1">
    <citation type="submission" date="2020-01" db="EMBL/GenBank/DDBJ databases">
        <authorList>
            <person name="Rodrigo-Torres L."/>
            <person name="Arahal R. D."/>
            <person name="Lucena T."/>
        </authorList>
    </citation>
    <scope>NUCLEOTIDE SEQUENCE [LARGE SCALE GENOMIC DNA]</scope>
    <source>
        <strain evidence="2 3">CECT 9393</strain>
    </source>
</reference>
<feature type="domain" description="Acyl-ACP thioesterase N-terminal hotdog" evidence="1">
    <location>
        <begin position="25"/>
        <end position="147"/>
    </location>
</feature>
<dbReference type="CDD" id="cd00586">
    <property type="entry name" value="4HBT"/>
    <property type="match status" value="1"/>
</dbReference>
<dbReference type="EMBL" id="CACVBY010000099">
    <property type="protein sequence ID" value="CAA7392301.1"/>
    <property type="molecule type" value="Genomic_DNA"/>
</dbReference>
<dbReference type="Gene3D" id="3.10.129.10">
    <property type="entry name" value="Hotdog Thioesterase"/>
    <property type="match status" value="1"/>
</dbReference>
<keyword evidence="3" id="KW-1185">Reference proteome</keyword>
<evidence type="ECO:0000313" key="2">
    <source>
        <dbReference type="EMBL" id="CAA7392301.1"/>
    </source>
</evidence>
<dbReference type="EC" id="3.1.2.-" evidence="2"/>
<accession>A0A6N4XSD3</accession>
<dbReference type="InterPro" id="IPR002864">
    <property type="entry name" value="Acyl-ACP_thioesterase_NHD"/>
</dbReference>
<dbReference type="AlphaFoldDB" id="A0A6N4XSD3"/>
<protein>
    <submittedName>
        <fullName evidence="2">Long-chain acyl-CoA thioesterase FadM</fullName>
        <ecNumber evidence="2">3.1.2.-</ecNumber>
    </submittedName>
</protein>